<dbReference type="PATRIC" id="fig|37919.13.peg.3629"/>
<organism evidence="1 4">
    <name type="scientific">Rhodococcus opacus</name>
    <name type="common">Nocardia opaca</name>
    <dbReference type="NCBI Taxonomy" id="37919"/>
    <lineage>
        <taxon>Bacteria</taxon>
        <taxon>Bacillati</taxon>
        <taxon>Actinomycetota</taxon>
        <taxon>Actinomycetes</taxon>
        <taxon>Mycobacteriales</taxon>
        <taxon>Nocardiaceae</taxon>
        <taxon>Rhodococcus</taxon>
    </lineage>
</organism>
<reference evidence="1 4" key="1">
    <citation type="submission" date="2014-07" db="EMBL/GenBank/DDBJ databases">
        <authorList>
            <person name="Zhang J.E."/>
            <person name="Yang H."/>
            <person name="Guo J."/>
            <person name="Deng Z."/>
            <person name="Luo H."/>
            <person name="Luo M."/>
            <person name="Zhao B."/>
        </authorList>
    </citation>
    <scope>NUCLEOTIDE SEQUENCE [LARGE SCALE GENOMIC DNA]</scope>
    <source>
        <strain evidence="1 4">1CP</strain>
    </source>
</reference>
<evidence type="ECO:0000313" key="2">
    <source>
        <dbReference type="EMBL" id="MCZ4584409.1"/>
    </source>
</evidence>
<reference evidence="3" key="3">
    <citation type="submission" date="2023-07" db="EMBL/GenBank/DDBJ databases">
        <title>Genomic analysis of Rhodococcus opacus VOC-14 with glycol ethers degradation activity.</title>
        <authorList>
            <person name="Narkevich D.A."/>
            <person name="Hlushen A.M."/>
            <person name="Akhremchuk A.E."/>
            <person name="Sikolenko M.A."/>
            <person name="Valentovich L.N."/>
        </authorList>
    </citation>
    <scope>NUCLEOTIDE SEQUENCE</scope>
    <source>
        <strain evidence="3">VOC-14</strain>
    </source>
</reference>
<dbReference type="EMBL" id="JAPWIS010000005">
    <property type="protein sequence ID" value="MCZ4584409.1"/>
    <property type="molecule type" value="Genomic_DNA"/>
</dbReference>
<dbReference type="EMBL" id="CP130953">
    <property type="protein sequence ID" value="WLF50707.1"/>
    <property type="molecule type" value="Genomic_DNA"/>
</dbReference>
<protein>
    <recommendedName>
        <fullName evidence="6">DNA-binding protein</fullName>
    </recommendedName>
</protein>
<keyword evidence="5" id="KW-1185">Reference proteome</keyword>
<evidence type="ECO:0000313" key="4">
    <source>
        <dbReference type="Proteomes" id="UP000186108"/>
    </source>
</evidence>
<accession>A0A1B1K6F3</accession>
<name>A0A1B1K6F3_RHOOP</name>
<dbReference type="Proteomes" id="UP001066327">
    <property type="component" value="Unassembled WGS sequence"/>
</dbReference>
<evidence type="ECO:0000313" key="5">
    <source>
        <dbReference type="Proteomes" id="UP001066327"/>
    </source>
</evidence>
<evidence type="ECO:0000313" key="3">
    <source>
        <dbReference type="EMBL" id="WLF50707.1"/>
    </source>
</evidence>
<evidence type="ECO:0000313" key="1">
    <source>
        <dbReference type="EMBL" id="ANS28185.1"/>
    </source>
</evidence>
<gene>
    <name evidence="2" type="ORF">O4328_12060</name>
    <name evidence="3" type="ORF">Q5707_17770</name>
    <name evidence="1" type="ORF">R1CP_17495</name>
</gene>
<dbReference type="Proteomes" id="UP000186108">
    <property type="component" value="Chromosome"/>
</dbReference>
<proteinExistence type="predicted"/>
<sequence length="193" mass="20683">MFVLTVDQRGSRRDVDRVAQLLTEFANRDLVRPFQRTAGDEVQAVVADPATVVDLALDLVGREHWSIGIGAGPVEEPLPAETRAGRGPAFESARVAVDRAKSAPGRVAVEGSDPESAADADTALTLVAVLVARRTEEGREAVEQMRHGSTQTEAARALGISKQAVSQRLSTAGWHVETAGRRLAERLLRKADT</sequence>
<dbReference type="RefSeq" id="WP_005255056.1">
    <property type="nucleotide sequence ID" value="NZ_CAJUXZ010000012.1"/>
</dbReference>
<dbReference type="Proteomes" id="UP001231166">
    <property type="component" value="Chromosome"/>
</dbReference>
<evidence type="ECO:0008006" key="6">
    <source>
        <dbReference type="Google" id="ProtNLM"/>
    </source>
</evidence>
<dbReference type="EMBL" id="CP009111">
    <property type="protein sequence ID" value="ANS28185.1"/>
    <property type="molecule type" value="Genomic_DNA"/>
</dbReference>
<reference evidence="2" key="2">
    <citation type="submission" date="2022-12" db="EMBL/GenBank/DDBJ databases">
        <authorList>
            <person name="Krivoruchko A.V."/>
            <person name="Elkin A."/>
        </authorList>
    </citation>
    <scope>NUCLEOTIDE SEQUENCE</scope>
    <source>
        <strain evidence="2">IEGM 249</strain>
    </source>
</reference>
<dbReference type="AlphaFoldDB" id="A0A1B1K6F3"/>